<reference evidence="12 13" key="1">
    <citation type="journal article" date="2016" name="Nat. Commun.">
        <title>Thousands of microbial genomes shed light on interconnected biogeochemical processes in an aquifer system.</title>
        <authorList>
            <person name="Anantharaman K."/>
            <person name="Brown C.T."/>
            <person name="Hug L.A."/>
            <person name="Sharon I."/>
            <person name="Castelle C.J."/>
            <person name="Probst A.J."/>
            <person name="Thomas B.C."/>
            <person name="Singh A."/>
            <person name="Wilkins M.J."/>
            <person name="Karaoz U."/>
            <person name="Brodie E.L."/>
            <person name="Williams K.H."/>
            <person name="Hubbard S.S."/>
            <person name="Banfield J.F."/>
        </authorList>
    </citation>
    <scope>NUCLEOTIDE SEQUENCE [LARGE SCALE GENOMIC DNA]</scope>
</reference>
<protein>
    <recommendedName>
        <fullName evidence="8 10">NH(3)-dependent NAD(+) synthetase</fullName>
        <ecNumber evidence="8 10">6.3.1.5</ecNumber>
    </recommendedName>
</protein>
<dbReference type="AlphaFoldDB" id="A0A1F5A9T0"/>
<dbReference type="GO" id="GO:0004359">
    <property type="term" value="F:glutaminase activity"/>
    <property type="evidence" value="ECO:0007669"/>
    <property type="project" value="InterPro"/>
</dbReference>
<feature type="binding site" description="in other chain" evidence="8">
    <location>
        <position position="147"/>
    </location>
    <ligand>
        <name>deamido-NAD(+)</name>
        <dbReference type="ChEBI" id="CHEBI:58437"/>
        <note>ligand shared between two neighboring subunits</note>
    </ligand>
</feature>
<evidence type="ECO:0000313" key="13">
    <source>
        <dbReference type="Proteomes" id="UP000177701"/>
    </source>
</evidence>
<keyword evidence="6 8" id="KW-0460">Magnesium</keyword>
<dbReference type="Pfam" id="PF02540">
    <property type="entry name" value="NAD_synthase"/>
    <property type="match status" value="1"/>
</dbReference>
<dbReference type="Proteomes" id="UP000177701">
    <property type="component" value="Unassembled WGS sequence"/>
</dbReference>
<dbReference type="EC" id="6.3.1.5" evidence="8 10"/>
<evidence type="ECO:0000256" key="4">
    <source>
        <dbReference type="ARBA" id="ARBA00022741"/>
    </source>
</evidence>
<evidence type="ECO:0000256" key="3">
    <source>
        <dbReference type="ARBA" id="ARBA00022723"/>
    </source>
</evidence>
<dbReference type="GO" id="GO:0005524">
    <property type="term" value="F:ATP binding"/>
    <property type="evidence" value="ECO:0007669"/>
    <property type="project" value="UniProtKB-UniRule"/>
</dbReference>
<comment type="function">
    <text evidence="8">Catalyzes the ATP-dependent amidation of deamido-NAD to form NAD. Uses ammonia as a nitrogen source.</text>
</comment>
<gene>
    <name evidence="8" type="primary">nadE</name>
    <name evidence="12" type="ORF">A2V47_04995</name>
</gene>
<feature type="binding site" evidence="8">
    <location>
        <begin position="27"/>
        <end position="34"/>
    </location>
    <ligand>
        <name>ATP</name>
        <dbReference type="ChEBI" id="CHEBI:30616"/>
    </ligand>
</feature>
<dbReference type="STRING" id="1797291.A2V47_04995"/>
<keyword evidence="4 8" id="KW-0547">Nucleotide-binding</keyword>
<evidence type="ECO:0000256" key="8">
    <source>
        <dbReference type="HAMAP-Rule" id="MF_00193"/>
    </source>
</evidence>
<feature type="binding site" evidence="8">
    <location>
        <position position="163"/>
    </location>
    <ligand>
        <name>ATP</name>
        <dbReference type="ChEBI" id="CHEBI:30616"/>
    </ligand>
</feature>
<dbReference type="InterPro" id="IPR014729">
    <property type="entry name" value="Rossmann-like_a/b/a_fold"/>
</dbReference>
<dbReference type="InterPro" id="IPR022310">
    <property type="entry name" value="NAD/GMP_synthase"/>
</dbReference>
<dbReference type="NCBIfam" id="TIGR00552">
    <property type="entry name" value="nadE"/>
    <property type="match status" value="1"/>
</dbReference>
<dbReference type="GO" id="GO:0008795">
    <property type="term" value="F:NAD+ synthase activity"/>
    <property type="evidence" value="ECO:0007669"/>
    <property type="project" value="UniProtKB-UniRule"/>
</dbReference>
<dbReference type="EMBL" id="MEYH01000080">
    <property type="protein sequence ID" value="OGD14607.1"/>
    <property type="molecule type" value="Genomic_DNA"/>
</dbReference>
<feature type="binding site" description="in other chain" evidence="8">
    <location>
        <begin position="232"/>
        <end position="233"/>
    </location>
    <ligand>
        <name>deamido-NAD(+)</name>
        <dbReference type="ChEBI" id="CHEBI:58437"/>
        <note>ligand shared between two neighboring subunits</note>
    </ligand>
</feature>
<accession>A0A1F5A9T0</accession>
<comment type="caution">
    <text evidence="12">The sequence shown here is derived from an EMBL/GenBank/DDBJ whole genome shotgun (WGS) entry which is preliminary data.</text>
</comment>
<evidence type="ECO:0000256" key="9">
    <source>
        <dbReference type="RuleBase" id="RU003811"/>
    </source>
</evidence>
<dbReference type="UniPathway" id="UPA00253">
    <property type="reaction ID" value="UER00333"/>
</dbReference>
<feature type="binding site" evidence="8">
    <location>
        <position position="185"/>
    </location>
    <ligand>
        <name>ATP</name>
        <dbReference type="ChEBI" id="CHEBI:30616"/>
    </ligand>
</feature>
<dbReference type="GO" id="GO:0046872">
    <property type="term" value="F:metal ion binding"/>
    <property type="evidence" value="ECO:0007669"/>
    <property type="project" value="UniProtKB-KW"/>
</dbReference>
<dbReference type="PANTHER" id="PTHR23090:SF9">
    <property type="entry name" value="GLUTAMINE-DEPENDENT NAD(+) SYNTHETASE"/>
    <property type="match status" value="1"/>
</dbReference>
<organism evidence="12 13">
    <name type="scientific">Candidatus Sediminicultor quintus</name>
    <dbReference type="NCBI Taxonomy" id="1797291"/>
    <lineage>
        <taxon>Bacteria</taxon>
        <taxon>Pseudomonadati</taxon>
        <taxon>Atribacterota</taxon>
        <taxon>Candidatus Phoenicimicrobiia</taxon>
        <taxon>Candidatus Pheonicimicrobiales</taxon>
        <taxon>Candidatus Phoenicimicrobiaceae</taxon>
        <taxon>Candidatus Sediminicultor</taxon>
    </lineage>
</organism>
<comment type="pathway">
    <text evidence="8">Cofactor biosynthesis; NAD(+) biosynthesis; NAD(+) from deamido-NAD(+) (ammonia route): step 1/1.</text>
</comment>
<dbReference type="CDD" id="cd00553">
    <property type="entry name" value="NAD_synthase"/>
    <property type="match status" value="1"/>
</dbReference>
<dbReference type="SUPFAM" id="SSF52402">
    <property type="entry name" value="Adenine nucleotide alpha hydrolases-like"/>
    <property type="match status" value="1"/>
</dbReference>
<comment type="subunit">
    <text evidence="8">Homodimer.</text>
</comment>
<evidence type="ECO:0000256" key="6">
    <source>
        <dbReference type="ARBA" id="ARBA00022842"/>
    </source>
</evidence>
<dbReference type="GO" id="GO:0003952">
    <property type="term" value="F:NAD+ synthase (glutamine-hydrolyzing) activity"/>
    <property type="evidence" value="ECO:0007669"/>
    <property type="project" value="InterPro"/>
</dbReference>
<feature type="binding site" evidence="8">
    <location>
        <position position="33"/>
    </location>
    <ligand>
        <name>Mg(2+)</name>
        <dbReference type="ChEBI" id="CHEBI:18420"/>
    </ligand>
</feature>
<dbReference type="InterPro" id="IPR022926">
    <property type="entry name" value="NH(3)-dep_NAD(+)_synth"/>
</dbReference>
<feature type="binding site" description="in other chain" evidence="8">
    <location>
        <position position="114"/>
    </location>
    <ligand>
        <name>deamido-NAD(+)</name>
        <dbReference type="ChEBI" id="CHEBI:58437"/>
        <note>ligand shared between two neighboring subunits</note>
    </ligand>
</feature>
<name>A0A1F5A9T0_9BACT</name>
<keyword evidence="2 8" id="KW-0436">Ligase</keyword>
<comment type="catalytic activity">
    <reaction evidence="8 10">
        <text>deamido-NAD(+) + NH4(+) + ATP = AMP + diphosphate + NAD(+) + H(+)</text>
        <dbReference type="Rhea" id="RHEA:21188"/>
        <dbReference type="ChEBI" id="CHEBI:15378"/>
        <dbReference type="ChEBI" id="CHEBI:28938"/>
        <dbReference type="ChEBI" id="CHEBI:30616"/>
        <dbReference type="ChEBI" id="CHEBI:33019"/>
        <dbReference type="ChEBI" id="CHEBI:57540"/>
        <dbReference type="ChEBI" id="CHEBI:58437"/>
        <dbReference type="ChEBI" id="CHEBI:456215"/>
        <dbReference type="EC" id="6.3.1.5"/>
    </reaction>
</comment>
<evidence type="ECO:0000313" key="12">
    <source>
        <dbReference type="EMBL" id="OGD14607.1"/>
    </source>
</evidence>
<dbReference type="GO" id="GO:0005737">
    <property type="term" value="C:cytoplasm"/>
    <property type="evidence" value="ECO:0007669"/>
    <property type="project" value="InterPro"/>
</dbReference>
<dbReference type="InterPro" id="IPR003694">
    <property type="entry name" value="NAD_synthase"/>
</dbReference>
<keyword evidence="3 8" id="KW-0479">Metal-binding</keyword>
<feature type="domain" description="NAD/GMP synthase" evidence="11">
    <location>
        <begin position="5"/>
        <end position="237"/>
    </location>
</feature>
<dbReference type="GO" id="GO:0009435">
    <property type="term" value="P:NAD+ biosynthetic process"/>
    <property type="evidence" value="ECO:0007669"/>
    <property type="project" value="UniProtKB-UniRule"/>
</dbReference>
<keyword evidence="7 8" id="KW-0520">NAD</keyword>
<feature type="binding site" evidence="8">
    <location>
        <position position="154"/>
    </location>
    <ligand>
        <name>deamido-NAD(+)</name>
        <dbReference type="ChEBI" id="CHEBI:58437"/>
        <note>ligand shared between two neighboring subunits</note>
    </ligand>
</feature>
<evidence type="ECO:0000256" key="7">
    <source>
        <dbReference type="ARBA" id="ARBA00023027"/>
    </source>
</evidence>
<proteinExistence type="inferred from homology"/>
<feature type="binding site" evidence="8">
    <location>
        <position position="134"/>
    </location>
    <ligand>
        <name>ATP</name>
        <dbReference type="ChEBI" id="CHEBI:30616"/>
    </ligand>
</feature>
<feature type="binding site" evidence="8">
    <location>
        <position position="139"/>
    </location>
    <ligand>
        <name>Mg(2+)</name>
        <dbReference type="ChEBI" id="CHEBI:18420"/>
    </ligand>
</feature>
<keyword evidence="5 8" id="KW-0067">ATP-binding</keyword>
<evidence type="ECO:0000256" key="5">
    <source>
        <dbReference type="ARBA" id="ARBA00022840"/>
    </source>
</evidence>
<evidence type="ECO:0000256" key="2">
    <source>
        <dbReference type="ARBA" id="ARBA00022598"/>
    </source>
</evidence>
<dbReference type="PANTHER" id="PTHR23090">
    <property type="entry name" value="NH 3 /GLUTAMINE-DEPENDENT NAD + SYNTHETASE"/>
    <property type="match status" value="1"/>
</dbReference>
<evidence type="ECO:0000256" key="10">
    <source>
        <dbReference type="RuleBase" id="RU003812"/>
    </source>
</evidence>
<comment type="similarity">
    <text evidence="1 8 9">Belongs to the NAD synthetase family.</text>
</comment>
<evidence type="ECO:0000256" key="1">
    <source>
        <dbReference type="ARBA" id="ARBA00005859"/>
    </source>
</evidence>
<evidence type="ECO:0000259" key="11">
    <source>
        <dbReference type="Pfam" id="PF02540"/>
    </source>
</evidence>
<sequence length="242" mass="27190">METLVQKLCVWMEEKVIKAKAKGVVFGLSGGIDSAVVAALSVRIFPQNTLAIIIPCHSLEADTNDALDLINKFNISYKIIDLSKVYDLFIYLLDDKEKEKEESFKLAEANIKPRLRMITLYYFANKLNYLVVGTGNKSEIMIGYYTKYGDGGADILPLGNLLKDQVKELAEYLGIPKKIINKPPSAGLWEGQTDEEEIGISYDQLDKYLKSGKIDNKIIEKKIQDKITQSAHKRTPPAKPPF</sequence>
<dbReference type="HAMAP" id="MF_00193">
    <property type="entry name" value="NadE_ammonia_dep"/>
    <property type="match status" value="1"/>
</dbReference>
<dbReference type="NCBIfam" id="NF010587">
    <property type="entry name" value="PRK13980.1"/>
    <property type="match status" value="1"/>
</dbReference>
<dbReference type="Gene3D" id="3.40.50.620">
    <property type="entry name" value="HUPs"/>
    <property type="match status" value="1"/>
</dbReference>